<reference evidence="1" key="1">
    <citation type="submission" date="2018-02" db="EMBL/GenBank/DDBJ databases">
        <title>Rhizophora mucronata_Transcriptome.</title>
        <authorList>
            <person name="Meera S.P."/>
            <person name="Sreeshan A."/>
            <person name="Augustine A."/>
        </authorList>
    </citation>
    <scope>NUCLEOTIDE SEQUENCE</scope>
    <source>
        <tissue evidence="1">Leaf</tissue>
    </source>
</reference>
<name>A0A2P2QJ73_RHIMU</name>
<organism evidence="1">
    <name type="scientific">Rhizophora mucronata</name>
    <name type="common">Asiatic mangrove</name>
    <dbReference type="NCBI Taxonomy" id="61149"/>
    <lineage>
        <taxon>Eukaryota</taxon>
        <taxon>Viridiplantae</taxon>
        <taxon>Streptophyta</taxon>
        <taxon>Embryophyta</taxon>
        <taxon>Tracheophyta</taxon>
        <taxon>Spermatophyta</taxon>
        <taxon>Magnoliopsida</taxon>
        <taxon>eudicotyledons</taxon>
        <taxon>Gunneridae</taxon>
        <taxon>Pentapetalae</taxon>
        <taxon>rosids</taxon>
        <taxon>fabids</taxon>
        <taxon>Malpighiales</taxon>
        <taxon>Rhizophoraceae</taxon>
        <taxon>Rhizophora</taxon>
    </lineage>
</organism>
<accession>A0A2P2QJ73</accession>
<dbReference type="AlphaFoldDB" id="A0A2P2QJ73"/>
<evidence type="ECO:0000313" key="1">
    <source>
        <dbReference type="EMBL" id="MBX66974.1"/>
    </source>
</evidence>
<dbReference type="EMBL" id="GGEC01086490">
    <property type="protein sequence ID" value="MBX66974.1"/>
    <property type="molecule type" value="Transcribed_RNA"/>
</dbReference>
<proteinExistence type="predicted"/>
<sequence>MFNYCSYEANTHSIIFKWLMEENEV</sequence>
<protein>
    <submittedName>
        <fullName evidence="1">Uncharacterized protein</fullName>
    </submittedName>
</protein>